<dbReference type="InterPro" id="IPR004401">
    <property type="entry name" value="YbaB/EbfC"/>
</dbReference>
<organism evidence="1">
    <name type="scientific">hydrothermal vent metagenome</name>
    <dbReference type="NCBI Taxonomy" id="652676"/>
    <lineage>
        <taxon>unclassified sequences</taxon>
        <taxon>metagenomes</taxon>
        <taxon>ecological metagenomes</taxon>
    </lineage>
</organism>
<dbReference type="SUPFAM" id="SSF82607">
    <property type="entry name" value="YbaB-like"/>
    <property type="match status" value="1"/>
</dbReference>
<dbReference type="GO" id="GO:0003677">
    <property type="term" value="F:DNA binding"/>
    <property type="evidence" value="ECO:0007669"/>
    <property type="project" value="InterPro"/>
</dbReference>
<evidence type="ECO:0008006" key="2">
    <source>
        <dbReference type="Google" id="ProtNLM"/>
    </source>
</evidence>
<reference evidence="1" key="1">
    <citation type="submission" date="2018-06" db="EMBL/GenBank/DDBJ databases">
        <authorList>
            <person name="Zhirakovskaya E."/>
        </authorList>
    </citation>
    <scope>NUCLEOTIDE SEQUENCE</scope>
</reference>
<dbReference type="Pfam" id="PF02575">
    <property type="entry name" value="YbaB_DNA_bd"/>
    <property type="match status" value="1"/>
</dbReference>
<protein>
    <recommendedName>
        <fullName evidence="2">Nucleoid-associated protein YaaK</fullName>
    </recommendedName>
</protein>
<accession>A0A3B1DLN8</accession>
<gene>
    <name evidence="1" type="ORF">MNBD_PLANCTO03-357</name>
</gene>
<sequence length="123" mass="12734">MFDQMKTMGALAGLLKNREQLAEAGARVKQTLHDNPAIGEAGGGAIRVTVGSEMKVTDIEIAPAVVAGLGAGEAALAQVETLLVEATNDALTRAQQRLREALEREAKDLGIEGLGDQLGGLLS</sequence>
<evidence type="ECO:0000313" key="1">
    <source>
        <dbReference type="EMBL" id="VAX41642.1"/>
    </source>
</evidence>
<dbReference type="InterPro" id="IPR036894">
    <property type="entry name" value="YbaB-like_sf"/>
</dbReference>
<dbReference type="AlphaFoldDB" id="A0A3B1DLN8"/>
<dbReference type="Gene3D" id="3.30.1310.10">
    <property type="entry name" value="Nucleoid-associated protein YbaB-like domain"/>
    <property type="match status" value="1"/>
</dbReference>
<proteinExistence type="predicted"/>
<name>A0A3B1DLN8_9ZZZZ</name>
<dbReference type="EMBL" id="UOGK01000572">
    <property type="protein sequence ID" value="VAX41642.1"/>
    <property type="molecule type" value="Genomic_DNA"/>
</dbReference>